<reference evidence="1 2" key="1">
    <citation type="submission" date="2020-08" db="EMBL/GenBank/DDBJ databases">
        <title>Sequencing the genomes of 1000 actinobacteria strains.</title>
        <authorList>
            <person name="Klenk H.-P."/>
        </authorList>
    </citation>
    <scope>NUCLEOTIDE SEQUENCE [LARGE SCALE GENOMIC DNA]</scope>
    <source>
        <strain evidence="1 2">DSM 44230</strain>
    </source>
</reference>
<sequence length="34" mass="3899">MSARTTGSELHPWSTGGYEPVRARPNFVRLVNRR</sequence>
<keyword evidence="2" id="KW-1185">Reference proteome</keyword>
<comment type="caution">
    <text evidence="1">The sequence shown here is derived from an EMBL/GenBank/DDBJ whole genome shotgun (WGS) entry which is preliminary data.</text>
</comment>
<dbReference type="AlphaFoldDB" id="A0A7W7C9R8"/>
<dbReference type="EMBL" id="JACHMH010000001">
    <property type="protein sequence ID" value="MBB4677185.1"/>
    <property type="molecule type" value="Genomic_DNA"/>
</dbReference>
<name>A0A7W7C9R8_9PSEU</name>
<gene>
    <name evidence="1" type="ORF">HNR67_003303</name>
</gene>
<proteinExistence type="predicted"/>
<evidence type="ECO:0000313" key="1">
    <source>
        <dbReference type="EMBL" id="MBB4677185.1"/>
    </source>
</evidence>
<accession>A0A7W7C9R8</accession>
<evidence type="ECO:0000313" key="2">
    <source>
        <dbReference type="Proteomes" id="UP000533598"/>
    </source>
</evidence>
<dbReference type="Proteomes" id="UP000533598">
    <property type="component" value="Unassembled WGS sequence"/>
</dbReference>
<organism evidence="1 2">
    <name type="scientific">Crossiella cryophila</name>
    <dbReference type="NCBI Taxonomy" id="43355"/>
    <lineage>
        <taxon>Bacteria</taxon>
        <taxon>Bacillati</taxon>
        <taxon>Actinomycetota</taxon>
        <taxon>Actinomycetes</taxon>
        <taxon>Pseudonocardiales</taxon>
        <taxon>Pseudonocardiaceae</taxon>
        <taxon>Crossiella</taxon>
    </lineage>
</organism>
<protein>
    <submittedName>
        <fullName evidence="1">Uncharacterized protein</fullName>
    </submittedName>
</protein>